<dbReference type="KEGG" id="fmg:HYN48_07400"/>
<feature type="compositionally biased region" description="Basic and acidic residues" evidence="1">
    <location>
        <begin position="75"/>
        <end position="92"/>
    </location>
</feature>
<feature type="compositionally biased region" description="Basic and acidic residues" evidence="1">
    <location>
        <begin position="1"/>
        <end position="14"/>
    </location>
</feature>
<dbReference type="EMBL" id="CP028811">
    <property type="protein sequence ID" value="AWA29919.1"/>
    <property type="molecule type" value="Genomic_DNA"/>
</dbReference>
<evidence type="ECO:0000256" key="1">
    <source>
        <dbReference type="SAM" id="MobiDB-lite"/>
    </source>
</evidence>
<feature type="compositionally biased region" description="Basic and acidic residues" evidence="1">
    <location>
        <begin position="104"/>
        <end position="115"/>
    </location>
</feature>
<proteinExistence type="predicted"/>
<feature type="region of interest" description="Disordered" evidence="1">
    <location>
        <begin position="1"/>
        <end position="115"/>
    </location>
</feature>
<dbReference type="AlphaFoldDB" id="A0A2S0REH2"/>
<feature type="compositionally biased region" description="Basic and acidic residues" evidence="1">
    <location>
        <begin position="57"/>
        <end position="67"/>
    </location>
</feature>
<evidence type="ECO:0000313" key="3">
    <source>
        <dbReference type="Proteomes" id="UP000244193"/>
    </source>
</evidence>
<name>A0A2S0REH2_9FLAO</name>
<reference evidence="2 3" key="1">
    <citation type="submission" date="2018-04" db="EMBL/GenBank/DDBJ databases">
        <title>Genome sequencing of Flavobacterium sp. HYN0048.</title>
        <authorList>
            <person name="Yi H."/>
            <person name="Baek C."/>
        </authorList>
    </citation>
    <scope>NUCLEOTIDE SEQUENCE [LARGE SCALE GENOMIC DNA]</scope>
    <source>
        <strain evidence="2 3">HYN0048</strain>
    </source>
</reference>
<accession>A0A2S0REH2</accession>
<organism evidence="2 3">
    <name type="scientific">Flavobacterium magnum</name>
    <dbReference type="NCBI Taxonomy" id="2162713"/>
    <lineage>
        <taxon>Bacteria</taxon>
        <taxon>Pseudomonadati</taxon>
        <taxon>Bacteroidota</taxon>
        <taxon>Flavobacteriia</taxon>
        <taxon>Flavobacteriales</taxon>
        <taxon>Flavobacteriaceae</taxon>
        <taxon>Flavobacterium</taxon>
    </lineage>
</organism>
<sequence>MNHDKDLGNKKVNNEQEVNEGFSAENLPEDYNPAEARLKHETETDEQGNEHHVKRARNSDADERNDSPHAGGHTKSYDGDMRSQVENKDRNADTATNRYPNSHPDNHIDRGNMDN</sequence>
<dbReference type="OrthoDB" id="1374894at2"/>
<keyword evidence="3" id="KW-1185">Reference proteome</keyword>
<evidence type="ECO:0000313" key="2">
    <source>
        <dbReference type="EMBL" id="AWA29919.1"/>
    </source>
</evidence>
<dbReference type="RefSeq" id="WP_108370503.1">
    <property type="nucleotide sequence ID" value="NZ_CP028811.1"/>
</dbReference>
<dbReference type="Proteomes" id="UP000244193">
    <property type="component" value="Chromosome"/>
</dbReference>
<gene>
    <name evidence="2" type="ORF">HYN48_07400</name>
</gene>
<protein>
    <submittedName>
        <fullName evidence="2">Uncharacterized protein</fullName>
    </submittedName>
</protein>